<evidence type="ECO:0000313" key="2">
    <source>
        <dbReference type="Proteomes" id="UP000049855"/>
    </source>
</evidence>
<name>A0A0U1L394_9FIRM</name>
<accession>A0A0U1L394</accession>
<sequence>MTAPTSQSYTFTAEGSVEDWSQIIRNIDPDNTYLLTNLEEDEDAIDLTKIWMTDSLQPPQQNAHPEKVDFTSVESAPRVRLENYCQHVLSSVFVTDAQEKRKKQGVESEIDYQKEKLFRQHANDIELALMKNSTQNLAASNSDSNLLGGIPFFMQRNSKTCTFAADTDIVTCANHGFRTGMFVMFTSTETLPAVITADEMYFINKVDDNSFKIFPTIEDAVKNTNVINIADVGTGDHSVYLENIVDCGNTAYTTDHVNYAMEYAFNRGGRPDTAIVSGRNKRRFSTFVPTGNQKNRNQKEKEMQEVTDTYITDFGTIDLTAHRLQNNTRIDILEMQHWGISWFDRTHEPDNIAKKGTYTEAFIESWVTLMCRAPLANCALTNIKPTRG</sequence>
<keyword evidence="2" id="KW-1185">Reference proteome</keyword>
<protein>
    <submittedName>
        <fullName evidence="1">Uncharacterized protein</fullName>
    </submittedName>
</protein>
<dbReference type="Pfam" id="PF17236">
    <property type="entry name" value="SU10_MCP"/>
    <property type="match status" value="1"/>
</dbReference>
<dbReference type="Proteomes" id="UP000049855">
    <property type="component" value="Unassembled WGS sequence"/>
</dbReference>
<organism evidence="1 2">
    <name type="scientific">Sporomusa ovata</name>
    <dbReference type="NCBI Taxonomy" id="2378"/>
    <lineage>
        <taxon>Bacteria</taxon>
        <taxon>Bacillati</taxon>
        <taxon>Bacillota</taxon>
        <taxon>Negativicutes</taxon>
        <taxon>Selenomonadales</taxon>
        <taxon>Sporomusaceae</taxon>
        <taxon>Sporomusa</taxon>
    </lineage>
</organism>
<dbReference type="InterPro" id="IPR035198">
    <property type="entry name" value="SU10_MCP"/>
</dbReference>
<dbReference type="RefSeq" id="WP_021170171.1">
    <property type="nucleotide sequence ID" value="NZ_CTRP01000014.1"/>
</dbReference>
<reference evidence="2" key="1">
    <citation type="submission" date="2015-03" db="EMBL/GenBank/DDBJ databases">
        <authorList>
            <person name="Nijsse Bart"/>
        </authorList>
    </citation>
    <scope>NUCLEOTIDE SEQUENCE [LARGE SCALE GENOMIC DNA]</scope>
</reference>
<proteinExistence type="predicted"/>
<dbReference type="EMBL" id="CTRP01000014">
    <property type="protein sequence ID" value="CQR74162.1"/>
    <property type="molecule type" value="Genomic_DNA"/>
</dbReference>
<evidence type="ECO:0000313" key="1">
    <source>
        <dbReference type="EMBL" id="CQR74162.1"/>
    </source>
</evidence>
<dbReference type="AlphaFoldDB" id="A0A0U1L394"/>
<gene>
    <name evidence="1" type="ORF">SpAn4DRAFT_0624</name>
</gene>